<dbReference type="Gene3D" id="3.10.450.50">
    <property type="match status" value="1"/>
</dbReference>
<dbReference type="HOGENOM" id="CLU_119560_2_0_9"/>
<reference evidence="2 3" key="1">
    <citation type="submission" date="2013-02" db="EMBL/GenBank/DDBJ databases">
        <title>Genome sequence of Clostridium saccharoperbutylacetonicum N1-4(HMT).</title>
        <authorList>
            <person name="Poehlein A."/>
            <person name="Daniel R."/>
        </authorList>
    </citation>
    <scope>NUCLEOTIDE SEQUENCE [LARGE SCALE GENOMIC DNA]</scope>
    <source>
        <strain evidence="3">N1-4(HMT)</strain>
    </source>
</reference>
<dbReference type="AlphaFoldDB" id="M1LV06"/>
<dbReference type="KEGG" id="csr:Cspa_c31690"/>
<sequence>MNLLEEHILQLETDLLKPEIRASMEKTRELLSDGFIEFCSSGYIWYYDKSEPVNEKIQQANWEIKDFSINQLGDDCILATYKLIKHSEINENKKYSLRSSIWKYFDGRWKMFFHQGTLTSKF</sequence>
<dbReference type="InterPro" id="IPR032710">
    <property type="entry name" value="NTF2-like_dom_sf"/>
</dbReference>
<dbReference type="Proteomes" id="UP000011728">
    <property type="component" value="Chromosome"/>
</dbReference>
<organism evidence="2 3">
    <name type="scientific">Clostridium saccharoperbutylacetonicum N1-4(HMT)</name>
    <dbReference type="NCBI Taxonomy" id="931276"/>
    <lineage>
        <taxon>Bacteria</taxon>
        <taxon>Bacillati</taxon>
        <taxon>Bacillota</taxon>
        <taxon>Clostridia</taxon>
        <taxon>Eubacteriales</taxon>
        <taxon>Clostridiaceae</taxon>
        <taxon>Clostridium</taxon>
    </lineage>
</organism>
<proteinExistence type="predicted"/>
<dbReference type="EMBL" id="CP004121">
    <property type="protein sequence ID" value="AGF56930.1"/>
    <property type="molecule type" value="Genomic_DNA"/>
</dbReference>
<keyword evidence="3" id="KW-1185">Reference proteome</keyword>
<dbReference type="SUPFAM" id="SSF54427">
    <property type="entry name" value="NTF2-like"/>
    <property type="match status" value="1"/>
</dbReference>
<dbReference type="PATRIC" id="fig|931276.5.peg.3192"/>
<dbReference type="eggNOG" id="COG4994">
    <property type="taxonomic scope" value="Bacteria"/>
</dbReference>
<dbReference type="InterPro" id="IPR027843">
    <property type="entry name" value="DUF4440"/>
</dbReference>
<dbReference type="Pfam" id="PF14534">
    <property type="entry name" value="DUF4440"/>
    <property type="match status" value="1"/>
</dbReference>
<dbReference type="RefSeq" id="WP_015393248.1">
    <property type="nucleotide sequence ID" value="NC_020291.1"/>
</dbReference>
<feature type="domain" description="DUF4440" evidence="1">
    <location>
        <begin position="8"/>
        <end position="111"/>
    </location>
</feature>
<evidence type="ECO:0000313" key="3">
    <source>
        <dbReference type="Proteomes" id="UP000011728"/>
    </source>
</evidence>
<evidence type="ECO:0000313" key="2">
    <source>
        <dbReference type="EMBL" id="AGF56930.1"/>
    </source>
</evidence>
<accession>M1LV06</accession>
<protein>
    <recommendedName>
        <fullName evidence="1">DUF4440 domain-containing protein</fullName>
    </recommendedName>
</protein>
<gene>
    <name evidence="2" type="ORF">Cspa_c31690</name>
</gene>
<name>M1LV06_9CLOT</name>
<evidence type="ECO:0000259" key="1">
    <source>
        <dbReference type="Pfam" id="PF14534"/>
    </source>
</evidence>